<keyword evidence="3" id="KW-1185">Reference proteome</keyword>
<evidence type="ECO:0000313" key="3">
    <source>
        <dbReference type="Proteomes" id="UP000614601"/>
    </source>
</evidence>
<dbReference type="OrthoDB" id="5794738at2759"/>
<comment type="caution">
    <text evidence="2">The sequence shown here is derived from an EMBL/GenBank/DDBJ whole genome shotgun (WGS) entry which is preliminary data.</text>
</comment>
<keyword evidence="1" id="KW-0812">Transmembrane</keyword>
<dbReference type="AlphaFoldDB" id="A0A811JRQ3"/>
<name>A0A811JRQ3_9BILA</name>
<keyword evidence="1" id="KW-1133">Transmembrane helix</keyword>
<feature type="transmembrane region" description="Helical" evidence="1">
    <location>
        <begin position="83"/>
        <end position="101"/>
    </location>
</feature>
<feature type="transmembrane region" description="Helical" evidence="1">
    <location>
        <begin position="210"/>
        <end position="228"/>
    </location>
</feature>
<reference evidence="2" key="1">
    <citation type="submission" date="2020-09" db="EMBL/GenBank/DDBJ databases">
        <authorList>
            <person name="Kikuchi T."/>
        </authorList>
    </citation>
    <scope>NUCLEOTIDE SEQUENCE</scope>
    <source>
        <strain evidence="2">SH1</strain>
    </source>
</reference>
<organism evidence="2 3">
    <name type="scientific">Bursaphelenchus okinawaensis</name>
    <dbReference type="NCBI Taxonomy" id="465554"/>
    <lineage>
        <taxon>Eukaryota</taxon>
        <taxon>Metazoa</taxon>
        <taxon>Ecdysozoa</taxon>
        <taxon>Nematoda</taxon>
        <taxon>Chromadorea</taxon>
        <taxon>Rhabditida</taxon>
        <taxon>Tylenchina</taxon>
        <taxon>Tylenchomorpha</taxon>
        <taxon>Aphelenchoidea</taxon>
        <taxon>Aphelenchoididae</taxon>
        <taxon>Bursaphelenchus</taxon>
    </lineage>
</organism>
<proteinExistence type="predicted"/>
<sequence>MACVRNYLPPYFRVGIFFFCGLELAWNAFVMAINQKFWDLSTKIFPVAFKMFNDTLLKGDPKDFVWTIHERNQLDMYQYKLTIMWLCSTVTILYSMLCIVPQFCTMQQTDDTEITICVKKPFIGYIMAPFLLILAFLCGCALSWQWFTCETDHSLFQDLFTRAQKEESFLSELETQLNCNTDDDKEVLGVWRCEDMVNRAMLDSRWLDPLVYSFIICHIIMLIGFCVANREWEWSDFLFWRRAKKEFVTVTENNHHENGQIEEDKPMTSASIRTNGVDMEKLL</sequence>
<dbReference type="EMBL" id="CAJFDH010000001">
    <property type="protein sequence ID" value="CAD5206015.1"/>
    <property type="molecule type" value="Genomic_DNA"/>
</dbReference>
<protein>
    <submittedName>
        <fullName evidence="2">Uncharacterized protein</fullName>
    </submittedName>
</protein>
<dbReference type="EMBL" id="CAJFCW020000001">
    <property type="protein sequence ID" value="CAG9080161.1"/>
    <property type="molecule type" value="Genomic_DNA"/>
</dbReference>
<accession>A0A811JRQ3</accession>
<evidence type="ECO:0000313" key="2">
    <source>
        <dbReference type="EMBL" id="CAD5206015.1"/>
    </source>
</evidence>
<keyword evidence="1" id="KW-0472">Membrane</keyword>
<gene>
    <name evidence="2" type="ORF">BOKJ2_LOCUS699</name>
</gene>
<feature type="transmembrane region" description="Helical" evidence="1">
    <location>
        <begin position="122"/>
        <end position="147"/>
    </location>
</feature>
<dbReference type="Proteomes" id="UP000614601">
    <property type="component" value="Unassembled WGS sequence"/>
</dbReference>
<dbReference type="Proteomes" id="UP000783686">
    <property type="component" value="Unassembled WGS sequence"/>
</dbReference>
<feature type="transmembrane region" description="Helical" evidence="1">
    <location>
        <begin position="12"/>
        <end position="33"/>
    </location>
</feature>
<evidence type="ECO:0000256" key="1">
    <source>
        <dbReference type="SAM" id="Phobius"/>
    </source>
</evidence>